<dbReference type="EMBL" id="BQNB010012615">
    <property type="protein sequence ID" value="GJT05783.1"/>
    <property type="molecule type" value="Genomic_DNA"/>
</dbReference>
<reference evidence="2" key="2">
    <citation type="submission" date="2022-01" db="EMBL/GenBank/DDBJ databases">
        <authorList>
            <person name="Yamashiro T."/>
            <person name="Shiraishi A."/>
            <person name="Satake H."/>
            <person name="Nakayama K."/>
        </authorList>
    </citation>
    <scope>NUCLEOTIDE SEQUENCE</scope>
</reference>
<proteinExistence type="predicted"/>
<dbReference type="Proteomes" id="UP001151760">
    <property type="component" value="Unassembled WGS sequence"/>
</dbReference>
<reference evidence="2" key="1">
    <citation type="journal article" date="2022" name="Int. J. Mol. Sci.">
        <title>Draft Genome of Tanacetum Coccineum: Genomic Comparison of Closely Related Tanacetum-Family Plants.</title>
        <authorList>
            <person name="Yamashiro T."/>
            <person name="Shiraishi A."/>
            <person name="Nakayama K."/>
            <person name="Satake H."/>
        </authorList>
    </citation>
    <scope>NUCLEOTIDE SEQUENCE</scope>
</reference>
<evidence type="ECO:0000313" key="3">
    <source>
        <dbReference type="Proteomes" id="UP001151760"/>
    </source>
</evidence>
<keyword evidence="3" id="KW-1185">Reference proteome</keyword>
<sequence length="135" mass="15539">MLANKRREKSVSSYILNMKGYMEQLECLGYVLPQDLSVGLIMNGLTSDFARFIRNYNMHNIGKTIGELHALLIEYVKGWKRISEKRTKNEAKTNKTEHGMEKREKDKVKSKPKSKKSKSTKSTPTKSKGQSRSRN</sequence>
<protein>
    <recommendedName>
        <fullName evidence="4">Gag protein</fullName>
    </recommendedName>
</protein>
<feature type="compositionally biased region" description="Basic residues" evidence="1">
    <location>
        <begin position="110"/>
        <end position="119"/>
    </location>
</feature>
<comment type="caution">
    <text evidence="2">The sequence shown here is derived from an EMBL/GenBank/DDBJ whole genome shotgun (WGS) entry which is preliminary data.</text>
</comment>
<feature type="compositionally biased region" description="Basic and acidic residues" evidence="1">
    <location>
        <begin position="84"/>
        <end position="109"/>
    </location>
</feature>
<accession>A0ABQ5ATW2</accession>
<name>A0ABQ5ATW2_9ASTR</name>
<gene>
    <name evidence="2" type="ORF">Tco_0840245</name>
</gene>
<organism evidence="2 3">
    <name type="scientific">Tanacetum coccineum</name>
    <dbReference type="NCBI Taxonomy" id="301880"/>
    <lineage>
        <taxon>Eukaryota</taxon>
        <taxon>Viridiplantae</taxon>
        <taxon>Streptophyta</taxon>
        <taxon>Embryophyta</taxon>
        <taxon>Tracheophyta</taxon>
        <taxon>Spermatophyta</taxon>
        <taxon>Magnoliopsida</taxon>
        <taxon>eudicotyledons</taxon>
        <taxon>Gunneridae</taxon>
        <taxon>Pentapetalae</taxon>
        <taxon>asterids</taxon>
        <taxon>campanulids</taxon>
        <taxon>Asterales</taxon>
        <taxon>Asteraceae</taxon>
        <taxon>Asteroideae</taxon>
        <taxon>Anthemideae</taxon>
        <taxon>Anthemidinae</taxon>
        <taxon>Tanacetum</taxon>
    </lineage>
</organism>
<evidence type="ECO:0008006" key="4">
    <source>
        <dbReference type="Google" id="ProtNLM"/>
    </source>
</evidence>
<evidence type="ECO:0000256" key="1">
    <source>
        <dbReference type="SAM" id="MobiDB-lite"/>
    </source>
</evidence>
<feature type="region of interest" description="Disordered" evidence="1">
    <location>
        <begin position="84"/>
        <end position="135"/>
    </location>
</feature>
<evidence type="ECO:0000313" key="2">
    <source>
        <dbReference type="EMBL" id="GJT05783.1"/>
    </source>
</evidence>